<protein>
    <submittedName>
        <fullName evidence="3">Ribulosamine/erythrulosamine 3-kinase potentially involved in protein deglycation</fullName>
    </submittedName>
</protein>
<dbReference type="Pfam" id="PF03881">
    <property type="entry name" value="Fructosamin_kin"/>
    <property type="match status" value="1"/>
</dbReference>
<dbReference type="AlphaFoldDB" id="V5WK05"/>
<dbReference type="KEGG" id="slr:L21SP2_2716"/>
<gene>
    <name evidence="3" type="ORF">L21SP2_2716</name>
</gene>
<organism evidence="3 4">
    <name type="scientific">Salinispira pacifica</name>
    <dbReference type="NCBI Taxonomy" id="1307761"/>
    <lineage>
        <taxon>Bacteria</taxon>
        <taxon>Pseudomonadati</taxon>
        <taxon>Spirochaetota</taxon>
        <taxon>Spirochaetia</taxon>
        <taxon>Spirochaetales</taxon>
        <taxon>Spirochaetaceae</taxon>
        <taxon>Salinispira</taxon>
    </lineage>
</organism>
<evidence type="ECO:0000313" key="3">
    <source>
        <dbReference type="EMBL" id="AHC16068.1"/>
    </source>
</evidence>
<evidence type="ECO:0000256" key="2">
    <source>
        <dbReference type="PIRNR" id="PIRNR006221"/>
    </source>
</evidence>
<accession>V5WK05</accession>
<dbReference type="eggNOG" id="COG3001">
    <property type="taxonomic scope" value="Bacteria"/>
</dbReference>
<keyword evidence="2 3" id="KW-0418">Kinase</keyword>
<dbReference type="STRING" id="1307761.L21SP2_2716"/>
<dbReference type="PIRSF" id="PIRSF006221">
    <property type="entry name" value="Ketosamine-3-kinase"/>
    <property type="match status" value="1"/>
</dbReference>
<proteinExistence type="inferred from homology"/>
<evidence type="ECO:0000313" key="4">
    <source>
        <dbReference type="Proteomes" id="UP000018680"/>
    </source>
</evidence>
<reference evidence="3 4" key="1">
    <citation type="journal article" date="2015" name="Stand. Genomic Sci.">
        <title>Complete genome sequence and description of Salinispira pacifica gen. nov., sp. nov., a novel spirochaete isolated form a hypersaline microbial mat.</title>
        <authorList>
            <person name="Ben Hania W."/>
            <person name="Joseph M."/>
            <person name="Schumann P."/>
            <person name="Bunk B."/>
            <person name="Fiebig A."/>
            <person name="Sproer C."/>
            <person name="Klenk H.P."/>
            <person name="Fardeau M.L."/>
            <person name="Spring S."/>
        </authorList>
    </citation>
    <scope>NUCLEOTIDE SEQUENCE [LARGE SCALE GENOMIC DNA]</scope>
    <source>
        <strain evidence="3 4">L21-RPul-D2</strain>
    </source>
</reference>
<dbReference type="RefSeq" id="WP_024268966.1">
    <property type="nucleotide sequence ID" value="NC_023035.1"/>
</dbReference>
<dbReference type="PANTHER" id="PTHR12149:SF8">
    <property type="entry name" value="PROTEIN-RIBULOSAMINE 3-KINASE"/>
    <property type="match status" value="1"/>
</dbReference>
<dbReference type="OrthoDB" id="5291879at2"/>
<dbReference type="InterPro" id="IPR011009">
    <property type="entry name" value="Kinase-like_dom_sf"/>
</dbReference>
<dbReference type="SUPFAM" id="SSF56112">
    <property type="entry name" value="Protein kinase-like (PK-like)"/>
    <property type="match status" value="1"/>
</dbReference>
<dbReference type="PANTHER" id="PTHR12149">
    <property type="entry name" value="FRUCTOSAMINE 3 KINASE-RELATED PROTEIN"/>
    <property type="match status" value="1"/>
</dbReference>
<dbReference type="HOGENOM" id="CLU_036517_0_1_12"/>
<dbReference type="Gene3D" id="3.90.1200.10">
    <property type="match status" value="1"/>
</dbReference>
<keyword evidence="4" id="KW-1185">Reference proteome</keyword>
<keyword evidence="2" id="KW-0808">Transferase</keyword>
<dbReference type="Proteomes" id="UP000018680">
    <property type="component" value="Chromosome"/>
</dbReference>
<dbReference type="GO" id="GO:0016301">
    <property type="term" value="F:kinase activity"/>
    <property type="evidence" value="ECO:0007669"/>
    <property type="project" value="UniProtKB-UniRule"/>
</dbReference>
<evidence type="ECO:0000256" key="1">
    <source>
        <dbReference type="ARBA" id="ARBA00009460"/>
    </source>
</evidence>
<name>V5WK05_9SPIO</name>
<dbReference type="EMBL" id="CP006939">
    <property type="protein sequence ID" value="AHC16068.1"/>
    <property type="molecule type" value="Genomic_DNA"/>
</dbReference>
<dbReference type="InterPro" id="IPR016477">
    <property type="entry name" value="Fructo-/Ketosamine-3-kinase"/>
</dbReference>
<comment type="similarity">
    <text evidence="1 2">Belongs to the fructosamine kinase family.</text>
</comment>
<dbReference type="Gene3D" id="3.30.200.20">
    <property type="entry name" value="Phosphorylase Kinase, domain 1"/>
    <property type="match status" value="1"/>
</dbReference>
<sequence>MSISGLNELSQGLDEGLRFSSLNEALKTISNSAVSDSGECSSRDLHGGCINRALILSHSSLPPLVYKYQSRAEPSLFRSEALGLLALKAAAREAGCSSLRIPEVYGVMDTGILIAYIEPGRPSPEQTLEFGAELATLHSLDLYSLFSGSHSQEGGYGFFRDNYIGLSPQSNGAEADWVDFFRTRRLGSQLELAGRAGYADAALEKRMKQLMNRLGDFLPRRPKASMLHGDLWSGNYLFSSRGEGVLIDPAVYAGHNEADLAMTELFGGFPSSFYRGYREVLPVDREYHTRRDLYNLYHMLNHLNLFGGGYRSSVLGILSSLGF</sequence>
<dbReference type="PATRIC" id="fig|1307761.3.peg.2706"/>